<name>A0ABV6QDJ6_9ACTN</name>
<comment type="caution">
    <text evidence="1">The sequence shown here is derived from an EMBL/GenBank/DDBJ whole genome shotgun (WGS) entry which is preliminary data.</text>
</comment>
<dbReference type="Gene3D" id="1.10.10.10">
    <property type="entry name" value="Winged helix-like DNA-binding domain superfamily/Winged helix DNA-binding domain"/>
    <property type="match status" value="1"/>
</dbReference>
<protein>
    <submittedName>
        <fullName evidence="1">MarR family winged helix-turn-helix transcriptional regulator</fullName>
    </submittedName>
</protein>
<reference evidence="1 2" key="1">
    <citation type="submission" date="2024-09" db="EMBL/GenBank/DDBJ databases">
        <authorList>
            <person name="Sun Q."/>
            <person name="Mori K."/>
        </authorList>
    </citation>
    <scope>NUCLEOTIDE SEQUENCE [LARGE SCALE GENOMIC DNA]</scope>
    <source>
        <strain evidence="1 2">CGMCC 1.15906</strain>
    </source>
</reference>
<sequence>MKMERPIGYWLKRLDGLLEAAFDSVLAAEELTRRHWQTMNTVRTAPQDAVALIDVMRPFWGPGAITLDETISELTQRGWLAQDDAGRYTLTPAGRAGHASLEEKVHALRSTMLAGLTEDDYRVTVRVLRQMTENLEPATGQEAAKPSRRPLR</sequence>
<dbReference type="SUPFAM" id="SSF46785">
    <property type="entry name" value="Winged helix' DNA-binding domain"/>
    <property type="match status" value="1"/>
</dbReference>
<dbReference type="RefSeq" id="WP_380043307.1">
    <property type="nucleotide sequence ID" value="NZ_JBHLTC010000001.1"/>
</dbReference>
<proteinExistence type="predicted"/>
<dbReference type="InterPro" id="IPR036388">
    <property type="entry name" value="WH-like_DNA-bd_sf"/>
</dbReference>
<dbReference type="InterPro" id="IPR036390">
    <property type="entry name" value="WH_DNA-bd_sf"/>
</dbReference>
<dbReference type="EMBL" id="JBHLTC010000001">
    <property type="protein sequence ID" value="MFC0622630.1"/>
    <property type="molecule type" value="Genomic_DNA"/>
</dbReference>
<keyword evidence="2" id="KW-1185">Reference proteome</keyword>
<accession>A0ABV6QDJ6</accession>
<evidence type="ECO:0000313" key="2">
    <source>
        <dbReference type="Proteomes" id="UP001589890"/>
    </source>
</evidence>
<gene>
    <name evidence="1" type="ORF">ACFFGN_01060</name>
</gene>
<organism evidence="1 2">
    <name type="scientific">Kribbella deserti</name>
    <dbReference type="NCBI Taxonomy" id="1926257"/>
    <lineage>
        <taxon>Bacteria</taxon>
        <taxon>Bacillati</taxon>
        <taxon>Actinomycetota</taxon>
        <taxon>Actinomycetes</taxon>
        <taxon>Propionibacteriales</taxon>
        <taxon>Kribbellaceae</taxon>
        <taxon>Kribbella</taxon>
    </lineage>
</organism>
<dbReference type="Proteomes" id="UP001589890">
    <property type="component" value="Unassembled WGS sequence"/>
</dbReference>
<evidence type="ECO:0000313" key="1">
    <source>
        <dbReference type="EMBL" id="MFC0622630.1"/>
    </source>
</evidence>